<keyword evidence="4" id="KW-0949">S-adenosyl-L-methionine</keyword>
<comment type="caution">
    <text evidence="5">The sequence shown here is derived from an EMBL/GenBank/DDBJ whole genome shotgun (WGS) entry which is preliminary data.</text>
</comment>
<dbReference type="SUPFAM" id="SSF81799">
    <property type="entry name" value="Putative methyltransferase TM0872, insert domain"/>
    <property type="match status" value="1"/>
</dbReference>
<dbReference type="GO" id="GO:0005737">
    <property type="term" value="C:cytoplasm"/>
    <property type="evidence" value="ECO:0007669"/>
    <property type="project" value="TreeGrafter"/>
</dbReference>
<evidence type="ECO:0000256" key="3">
    <source>
        <dbReference type="ARBA" id="ARBA00022679"/>
    </source>
</evidence>
<dbReference type="InterPro" id="IPR029063">
    <property type="entry name" value="SAM-dependent_MTases_sf"/>
</dbReference>
<evidence type="ECO:0000313" key="6">
    <source>
        <dbReference type="Proteomes" id="UP000654075"/>
    </source>
</evidence>
<dbReference type="InterPro" id="IPR023397">
    <property type="entry name" value="SAM-dep_MeTrfase_MraW_recog"/>
</dbReference>
<evidence type="ECO:0000256" key="2">
    <source>
        <dbReference type="ARBA" id="ARBA00022603"/>
    </source>
</evidence>
<evidence type="ECO:0000313" key="5">
    <source>
        <dbReference type="EMBL" id="CAE8587827.1"/>
    </source>
</evidence>
<dbReference type="EMBL" id="CAJNNV010002777">
    <property type="protein sequence ID" value="CAE8587827.1"/>
    <property type="molecule type" value="Genomic_DNA"/>
</dbReference>
<dbReference type="NCBIfam" id="TIGR00006">
    <property type="entry name" value="16S rRNA (cytosine(1402)-N(4))-methyltransferase RsmH"/>
    <property type="match status" value="1"/>
</dbReference>
<keyword evidence="3" id="KW-0808">Transferase</keyword>
<dbReference type="HAMAP" id="MF_01007">
    <property type="entry name" value="16SrRNA_methyltr_H"/>
    <property type="match status" value="1"/>
</dbReference>
<dbReference type="OMA" id="LMWEERL"/>
<dbReference type="GO" id="GO:0070475">
    <property type="term" value="P:rRNA base methylation"/>
    <property type="evidence" value="ECO:0007669"/>
    <property type="project" value="TreeGrafter"/>
</dbReference>
<dbReference type="PANTHER" id="PTHR11265:SF0">
    <property type="entry name" value="12S RRNA N4-METHYLCYTIDINE METHYLTRANSFERASE"/>
    <property type="match status" value="1"/>
</dbReference>
<dbReference type="Gene3D" id="3.40.50.150">
    <property type="entry name" value="Vaccinia Virus protein VP39"/>
    <property type="match status" value="1"/>
</dbReference>
<accession>A0A813DLM5</accession>
<dbReference type="SUPFAM" id="SSF53335">
    <property type="entry name" value="S-adenosyl-L-methionine-dependent methyltransferases"/>
    <property type="match status" value="1"/>
</dbReference>
<keyword evidence="2" id="KW-0489">Methyltransferase</keyword>
<protein>
    <submittedName>
        <fullName evidence="5">Uncharacterized protein</fullName>
    </submittedName>
</protein>
<dbReference type="InterPro" id="IPR002903">
    <property type="entry name" value="RsmH"/>
</dbReference>
<sequence>MARLRLRSLIVGLASITIAAIARREVWRRKAFSSHAFLAASTRLPNASPLGARSGFRVTLQLRRANGRKLWEQDDDESALMSGLDFGNEGDLDSDLMESVESMRKEDKRRRVHAEETGHLPVQELEAVEKLLGPGVEKQSGTYVDGTFGRGGHSKSILGRLSPTGKLFAFDVDPAAVAVGRKLEQQDSRFRIFHRPFAEMKEALEGVQVDGVLLDVGVSNNQVDNEEHGFRIRDDVALDLRMNIHEGIAAADWLLNVSVEELAWVIHANGEENPLEAERIAEAVLCRQQQLGRYSFAGELADVVKTVKGDTGYSGNKHNSAKLTFNAIRMFLNNEMEQLSSALSAAFGLLSPGGRCVIITFNPKERRVVREFTDAHEEPIPSLQTLLTPARLCELYPLVATDLPYSVRKLQSSASPRGSEFLSNPRAKSSKLIALIKSARRVPQVRSIEAPRPQELRFRKPELPAFRGGGG</sequence>
<evidence type="ECO:0000256" key="4">
    <source>
        <dbReference type="ARBA" id="ARBA00022691"/>
    </source>
</evidence>
<organism evidence="5 6">
    <name type="scientific">Polarella glacialis</name>
    <name type="common">Dinoflagellate</name>
    <dbReference type="NCBI Taxonomy" id="89957"/>
    <lineage>
        <taxon>Eukaryota</taxon>
        <taxon>Sar</taxon>
        <taxon>Alveolata</taxon>
        <taxon>Dinophyceae</taxon>
        <taxon>Suessiales</taxon>
        <taxon>Suessiaceae</taxon>
        <taxon>Polarella</taxon>
    </lineage>
</organism>
<dbReference type="GO" id="GO:0071424">
    <property type="term" value="F:rRNA (cytosine-N4-)-methyltransferase activity"/>
    <property type="evidence" value="ECO:0007669"/>
    <property type="project" value="TreeGrafter"/>
</dbReference>
<dbReference type="Proteomes" id="UP000654075">
    <property type="component" value="Unassembled WGS sequence"/>
</dbReference>
<reference evidence="5" key="1">
    <citation type="submission" date="2021-02" db="EMBL/GenBank/DDBJ databases">
        <authorList>
            <person name="Dougan E. K."/>
            <person name="Rhodes N."/>
            <person name="Thang M."/>
            <person name="Chan C."/>
        </authorList>
    </citation>
    <scope>NUCLEOTIDE SEQUENCE</scope>
</reference>
<keyword evidence="6" id="KW-1185">Reference proteome</keyword>
<name>A0A813DLM5_POLGL</name>
<dbReference type="AlphaFoldDB" id="A0A813DLM5"/>
<evidence type="ECO:0000256" key="1">
    <source>
        <dbReference type="ARBA" id="ARBA00010396"/>
    </source>
</evidence>
<dbReference type="OrthoDB" id="439808at2759"/>
<comment type="similarity">
    <text evidence="1">Belongs to the methyltransferase superfamily. RsmH family.</text>
</comment>
<dbReference type="PANTHER" id="PTHR11265">
    <property type="entry name" value="S-ADENOSYL-METHYLTRANSFERASE MRAW"/>
    <property type="match status" value="1"/>
</dbReference>
<proteinExistence type="inferred from homology"/>
<dbReference type="Pfam" id="PF01795">
    <property type="entry name" value="Methyltransf_5"/>
    <property type="match status" value="1"/>
</dbReference>
<dbReference type="Gene3D" id="1.10.150.170">
    <property type="entry name" value="Putative methyltransferase TM0872, insert domain"/>
    <property type="match status" value="1"/>
</dbReference>
<gene>
    <name evidence="5" type="ORF">PGLA1383_LOCUS6653</name>
</gene>